<dbReference type="Proteomes" id="UP000635477">
    <property type="component" value="Unassembled WGS sequence"/>
</dbReference>
<keyword evidence="1" id="KW-1133">Transmembrane helix</keyword>
<keyword evidence="1" id="KW-0812">Transmembrane</keyword>
<proteinExistence type="predicted"/>
<accession>A0A8H4XMY8</accession>
<dbReference type="InterPro" id="IPR000182">
    <property type="entry name" value="GNAT_dom"/>
</dbReference>
<gene>
    <name evidence="3" type="ORF">FZEAL_2199</name>
</gene>
<dbReference type="OrthoDB" id="5343688at2759"/>
<evidence type="ECO:0000259" key="2">
    <source>
        <dbReference type="Pfam" id="PF00583"/>
    </source>
</evidence>
<organism evidence="3 4">
    <name type="scientific">Fusarium zealandicum</name>
    <dbReference type="NCBI Taxonomy" id="1053134"/>
    <lineage>
        <taxon>Eukaryota</taxon>
        <taxon>Fungi</taxon>
        <taxon>Dikarya</taxon>
        <taxon>Ascomycota</taxon>
        <taxon>Pezizomycotina</taxon>
        <taxon>Sordariomycetes</taxon>
        <taxon>Hypocreomycetidae</taxon>
        <taxon>Hypocreales</taxon>
        <taxon>Nectriaceae</taxon>
        <taxon>Fusarium</taxon>
        <taxon>Fusarium staphyleae species complex</taxon>
    </lineage>
</organism>
<name>A0A8H4XMY8_9HYPO</name>
<dbReference type="EMBL" id="JABEYC010000134">
    <property type="protein sequence ID" value="KAF4982093.1"/>
    <property type="molecule type" value="Genomic_DNA"/>
</dbReference>
<reference evidence="3" key="1">
    <citation type="journal article" date="2020" name="BMC Genomics">
        <title>Correction to: Identification and distribution of gene clusters required for synthesis of sphingolipid metabolism inhibitors in diverse species of the filamentous fungus Fusarium.</title>
        <authorList>
            <person name="Kim H.S."/>
            <person name="Lohmar J.M."/>
            <person name="Busman M."/>
            <person name="Brown D.W."/>
            <person name="Naumann T.A."/>
            <person name="Divon H.H."/>
            <person name="Lysoe E."/>
            <person name="Uhlig S."/>
            <person name="Proctor R.H."/>
        </authorList>
    </citation>
    <scope>NUCLEOTIDE SEQUENCE</scope>
    <source>
        <strain evidence="3">NRRL 22465</strain>
    </source>
</reference>
<reference evidence="3" key="2">
    <citation type="submission" date="2020-05" db="EMBL/GenBank/DDBJ databases">
        <authorList>
            <person name="Kim H.-S."/>
            <person name="Proctor R.H."/>
            <person name="Brown D.W."/>
        </authorList>
    </citation>
    <scope>NUCLEOTIDE SEQUENCE</scope>
    <source>
        <strain evidence="3">NRRL 22465</strain>
    </source>
</reference>
<dbReference type="GO" id="GO:0016747">
    <property type="term" value="F:acyltransferase activity, transferring groups other than amino-acyl groups"/>
    <property type="evidence" value="ECO:0007669"/>
    <property type="project" value="InterPro"/>
</dbReference>
<dbReference type="Pfam" id="PF00583">
    <property type="entry name" value="Acetyltransf_1"/>
    <property type="match status" value="1"/>
</dbReference>
<dbReference type="CDD" id="cd04301">
    <property type="entry name" value="NAT_SF"/>
    <property type="match status" value="1"/>
</dbReference>
<keyword evidence="4" id="KW-1185">Reference proteome</keyword>
<dbReference type="SUPFAM" id="SSF55729">
    <property type="entry name" value="Acyl-CoA N-acyltransferases (Nat)"/>
    <property type="match status" value="1"/>
</dbReference>
<dbReference type="Gene3D" id="3.40.630.30">
    <property type="match status" value="1"/>
</dbReference>
<evidence type="ECO:0000256" key="1">
    <source>
        <dbReference type="SAM" id="Phobius"/>
    </source>
</evidence>
<feature type="transmembrane region" description="Helical" evidence="1">
    <location>
        <begin position="48"/>
        <end position="68"/>
    </location>
</feature>
<comment type="caution">
    <text evidence="3">The sequence shown here is derived from an EMBL/GenBank/DDBJ whole genome shotgun (WGS) entry which is preliminary data.</text>
</comment>
<dbReference type="InterPro" id="IPR016181">
    <property type="entry name" value="Acyl_CoA_acyltransferase"/>
</dbReference>
<sequence>MSEPTTVAEEPPPLALEVLTNPKEKKDALKLIVDSVAQQRQVASRSMVFHPMSLAALVGVLSIAHYVAGIGGDISTMLITYPGIILAYLVTIRCCTSSYIRIAEDTDWLDWLNNSDGVEDTIVGARFGEDIIAAVIIRFETGGKKALIRGWTTRTKYRRRGLGGDMLRETVKIAKQAQGRTCVVEFADDHANSNLPINAIFNGPFRTQRDRAKQALSVAVKDWETDKSVPQ</sequence>
<dbReference type="AlphaFoldDB" id="A0A8H4XMY8"/>
<feature type="domain" description="N-acetyltransferase" evidence="2">
    <location>
        <begin position="103"/>
        <end position="184"/>
    </location>
</feature>
<protein>
    <recommendedName>
        <fullName evidence="2">N-acetyltransferase domain-containing protein</fullName>
    </recommendedName>
</protein>
<keyword evidence="1" id="KW-0472">Membrane</keyword>
<evidence type="ECO:0000313" key="4">
    <source>
        <dbReference type="Proteomes" id="UP000635477"/>
    </source>
</evidence>
<feature type="transmembrane region" description="Helical" evidence="1">
    <location>
        <begin position="74"/>
        <end position="92"/>
    </location>
</feature>
<evidence type="ECO:0000313" key="3">
    <source>
        <dbReference type="EMBL" id="KAF4982093.1"/>
    </source>
</evidence>